<keyword evidence="1 5" id="KW-0489">Methyltransferase</keyword>
<dbReference type="Pfam" id="PF00891">
    <property type="entry name" value="Methyltransf_2"/>
    <property type="match status" value="1"/>
</dbReference>
<dbReference type="InterPro" id="IPR036390">
    <property type="entry name" value="WH_DNA-bd_sf"/>
</dbReference>
<reference evidence="5" key="1">
    <citation type="journal article" date="2020" name="Stud. Mycol.">
        <title>101 Dothideomycetes genomes: a test case for predicting lifestyles and emergence of pathogens.</title>
        <authorList>
            <person name="Haridas S."/>
            <person name="Albert R."/>
            <person name="Binder M."/>
            <person name="Bloem J."/>
            <person name="Labutti K."/>
            <person name="Salamov A."/>
            <person name="Andreopoulos B."/>
            <person name="Baker S."/>
            <person name="Barry K."/>
            <person name="Bills G."/>
            <person name="Bluhm B."/>
            <person name="Cannon C."/>
            <person name="Castanera R."/>
            <person name="Culley D."/>
            <person name="Daum C."/>
            <person name="Ezra D."/>
            <person name="Gonzalez J."/>
            <person name="Henrissat B."/>
            <person name="Kuo A."/>
            <person name="Liang C."/>
            <person name="Lipzen A."/>
            <person name="Lutzoni F."/>
            <person name="Magnuson J."/>
            <person name="Mondo S."/>
            <person name="Nolan M."/>
            <person name="Ohm R."/>
            <person name="Pangilinan J."/>
            <person name="Park H.-J."/>
            <person name="Ramirez L."/>
            <person name="Alfaro M."/>
            <person name="Sun H."/>
            <person name="Tritt A."/>
            <person name="Yoshinaga Y."/>
            <person name="Zwiers L.-H."/>
            <person name="Turgeon B."/>
            <person name="Goodwin S."/>
            <person name="Spatafora J."/>
            <person name="Crous P."/>
            <person name="Grigoriev I."/>
        </authorList>
    </citation>
    <scope>NUCLEOTIDE SEQUENCE</scope>
    <source>
        <strain evidence="5">CBS 122368</strain>
    </source>
</reference>
<sequence length="322" mass="36429">MLADNGSPKSADKLAEMTGLEPKLMSRWMKHLYTAGFVSETGPDEYAPNGISTALATRIAGGMTKNCYDFMNHVHARFPEYMKNTGYKNPTDKDASPFKYGMGTDLHYWEWISQPGMEEKLDDFKAHMEFKTLGKKWFQSVDVPQIFDHPTDPSATLMIDIGGSFGHDIIDFHKAFPDMPGKLVLQELPATINTLPSDFPSQDIEAQAYDFFTPQPIKNAKVYYLHMILHDWPDESCRKILSSIIPAMKKGHSKILLNEIVIPDTNASWFSTSVDMLMLLCHSAQERTESDWRKLLGSVGLQISKIWDCEGNPEKIIEVELV</sequence>
<dbReference type="SUPFAM" id="SSF46785">
    <property type="entry name" value="Winged helix' DNA-binding domain"/>
    <property type="match status" value="1"/>
</dbReference>
<evidence type="ECO:0000259" key="4">
    <source>
        <dbReference type="Pfam" id="PF00891"/>
    </source>
</evidence>
<dbReference type="SUPFAM" id="SSF53335">
    <property type="entry name" value="S-adenosyl-L-methionine-dependent methyltransferases"/>
    <property type="match status" value="1"/>
</dbReference>
<dbReference type="AlphaFoldDB" id="A0A6A6HSA6"/>
<evidence type="ECO:0000256" key="1">
    <source>
        <dbReference type="ARBA" id="ARBA00022603"/>
    </source>
</evidence>
<dbReference type="EMBL" id="ML987216">
    <property type="protein sequence ID" value="KAF2240692.1"/>
    <property type="molecule type" value="Genomic_DNA"/>
</dbReference>
<dbReference type="OrthoDB" id="3340390at2759"/>
<dbReference type="InterPro" id="IPR036388">
    <property type="entry name" value="WH-like_DNA-bd_sf"/>
</dbReference>
<evidence type="ECO:0000313" key="6">
    <source>
        <dbReference type="Proteomes" id="UP000800094"/>
    </source>
</evidence>
<proteinExistence type="predicted"/>
<gene>
    <name evidence="5" type="ORF">BU26DRAFT_205610</name>
</gene>
<keyword evidence="2 5" id="KW-0808">Transferase</keyword>
<keyword evidence="3" id="KW-0949">S-adenosyl-L-methionine</keyword>
<dbReference type="Gene3D" id="1.10.10.10">
    <property type="entry name" value="Winged helix-like DNA-binding domain superfamily/Winged helix DNA-binding domain"/>
    <property type="match status" value="1"/>
</dbReference>
<keyword evidence="6" id="KW-1185">Reference proteome</keyword>
<evidence type="ECO:0000313" key="5">
    <source>
        <dbReference type="EMBL" id="KAF2240692.1"/>
    </source>
</evidence>
<accession>A0A6A6HSA6</accession>
<evidence type="ECO:0000256" key="2">
    <source>
        <dbReference type="ARBA" id="ARBA00022679"/>
    </source>
</evidence>
<dbReference type="GeneID" id="54573918"/>
<dbReference type="Proteomes" id="UP000800094">
    <property type="component" value="Unassembled WGS sequence"/>
</dbReference>
<dbReference type="GO" id="GO:0008171">
    <property type="term" value="F:O-methyltransferase activity"/>
    <property type="evidence" value="ECO:0007669"/>
    <property type="project" value="InterPro"/>
</dbReference>
<dbReference type="GO" id="GO:0032259">
    <property type="term" value="P:methylation"/>
    <property type="evidence" value="ECO:0007669"/>
    <property type="project" value="UniProtKB-KW"/>
</dbReference>
<name>A0A6A6HSA6_9PLEO</name>
<protein>
    <submittedName>
        <fullName evidence="5">S-adenosyl-L-methionine-dependent methyltransferase</fullName>
    </submittedName>
</protein>
<dbReference type="PROSITE" id="PS51683">
    <property type="entry name" value="SAM_OMT_II"/>
    <property type="match status" value="1"/>
</dbReference>
<dbReference type="InterPro" id="IPR029063">
    <property type="entry name" value="SAM-dependent_MTases_sf"/>
</dbReference>
<dbReference type="PANTHER" id="PTHR43712">
    <property type="entry name" value="PUTATIVE (AFU_ORTHOLOGUE AFUA_4G14580)-RELATED"/>
    <property type="match status" value="1"/>
</dbReference>
<dbReference type="PANTHER" id="PTHR43712:SF1">
    <property type="entry name" value="HYPOTHETICAL O-METHYLTRANSFERASE (EUROFUNG)-RELATED"/>
    <property type="match status" value="1"/>
</dbReference>
<dbReference type="InterPro" id="IPR016461">
    <property type="entry name" value="COMT-like"/>
</dbReference>
<dbReference type="InterPro" id="IPR001077">
    <property type="entry name" value="COMT_C"/>
</dbReference>
<organism evidence="5 6">
    <name type="scientific">Trematosphaeria pertusa</name>
    <dbReference type="NCBI Taxonomy" id="390896"/>
    <lineage>
        <taxon>Eukaryota</taxon>
        <taxon>Fungi</taxon>
        <taxon>Dikarya</taxon>
        <taxon>Ascomycota</taxon>
        <taxon>Pezizomycotina</taxon>
        <taxon>Dothideomycetes</taxon>
        <taxon>Pleosporomycetidae</taxon>
        <taxon>Pleosporales</taxon>
        <taxon>Massarineae</taxon>
        <taxon>Trematosphaeriaceae</taxon>
        <taxon>Trematosphaeria</taxon>
    </lineage>
</organism>
<dbReference type="RefSeq" id="XP_033675696.1">
    <property type="nucleotide sequence ID" value="XM_033820588.1"/>
</dbReference>
<dbReference type="Gene3D" id="3.40.50.150">
    <property type="entry name" value="Vaccinia Virus protein VP39"/>
    <property type="match status" value="1"/>
</dbReference>
<evidence type="ECO:0000256" key="3">
    <source>
        <dbReference type="ARBA" id="ARBA00022691"/>
    </source>
</evidence>
<feature type="domain" description="O-methyltransferase C-terminal" evidence="4">
    <location>
        <begin position="156"/>
        <end position="301"/>
    </location>
</feature>